<dbReference type="InterPro" id="IPR039126">
    <property type="entry name" value="GGACT"/>
</dbReference>
<evidence type="ECO:0000256" key="1">
    <source>
        <dbReference type="ARBA" id="ARBA00008861"/>
    </source>
</evidence>
<feature type="domain" description="Gamma-glutamylcyclotransferase AIG2-like" evidence="4">
    <location>
        <begin position="55"/>
        <end position="162"/>
    </location>
</feature>
<dbReference type="STRING" id="53326.A0A016V584"/>
<dbReference type="SUPFAM" id="SSF110857">
    <property type="entry name" value="Gamma-glutamyl cyclotransferase-like"/>
    <property type="match status" value="1"/>
</dbReference>
<evidence type="ECO:0000256" key="3">
    <source>
        <dbReference type="RuleBase" id="RU367036"/>
    </source>
</evidence>
<feature type="active site" description="Proton acceptor" evidence="2">
    <location>
        <position position="132"/>
    </location>
</feature>
<dbReference type="PANTHER" id="PTHR12510:SF4">
    <property type="entry name" value="GAMMA-GLUTAMYLAMINECYCLOTRANSFERASE"/>
    <property type="match status" value="1"/>
</dbReference>
<evidence type="ECO:0000256" key="2">
    <source>
        <dbReference type="PIRSR" id="PIRSR639126-1"/>
    </source>
</evidence>
<dbReference type="Pfam" id="PF06094">
    <property type="entry name" value="GGACT"/>
    <property type="match status" value="1"/>
</dbReference>
<accession>A0A016V584</accession>
<name>A0A016V584_9BILA</name>
<evidence type="ECO:0000313" key="5">
    <source>
        <dbReference type="EMBL" id="EYC22580.1"/>
    </source>
</evidence>
<sequence length="249" mass="28089">MFFNPSVINVSFPSIQAFSPIALWSPPLARSVASRSSTETMQVCLCMTITLPIRVFVYGTLKRGEPNANVMTETEGQHRFLGTGRTKTPFPLIVASKYNIPFVLNEPGKGYQVEGEVYEIDDVKLKVLDDLEAYPTLYWRQIESIVMENNTEISAWIYLMRKWRPDIYESATPMMSNYSSKGSHGKEYVSRYIRAKEMLDDPNYNLHADIQGGDPSDPVTKAASHAKAVEDAKNQAQCHPTKVVYHGLQ</sequence>
<organism evidence="5 6">
    <name type="scientific">Ancylostoma ceylanicum</name>
    <dbReference type="NCBI Taxonomy" id="53326"/>
    <lineage>
        <taxon>Eukaryota</taxon>
        <taxon>Metazoa</taxon>
        <taxon>Ecdysozoa</taxon>
        <taxon>Nematoda</taxon>
        <taxon>Chromadorea</taxon>
        <taxon>Rhabditida</taxon>
        <taxon>Rhabditina</taxon>
        <taxon>Rhabditomorpha</taxon>
        <taxon>Strongyloidea</taxon>
        <taxon>Ancylostomatidae</taxon>
        <taxon>Ancylostomatinae</taxon>
        <taxon>Ancylostoma</taxon>
    </lineage>
</organism>
<dbReference type="EMBL" id="JARK01001353">
    <property type="protein sequence ID" value="EYC22580.1"/>
    <property type="molecule type" value="Genomic_DNA"/>
</dbReference>
<dbReference type="InterPro" id="IPR009288">
    <property type="entry name" value="AIG2-like_dom"/>
</dbReference>
<dbReference type="InterPro" id="IPR036568">
    <property type="entry name" value="GGCT-like_sf"/>
</dbReference>
<dbReference type="CDD" id="cd06661">
    <property type="entry name" value="GGCT_like"/>
    <property type="match status" value="1"/>
</dbReference>
<dbReference type="Gene3D" id="3.10.490.10">
    <property type="entry name" value="Gamma-glutamyl cyclotransferase-like"/>
    <property type="match status" value="1"/>
</dbReference>
<protein>
    <recommendedName>
        <fullName evidence="3">Gamma-glutamylcyclotransferase family protein</fullName>
    </recommendedName>
</protein>
<dbReference type="OrthoDB" id="113620at2759"/>
<dbReference type="AlphaFoldDB" id="A0A016V584"/>
<dbReference type="PANTHER" id="PTHR12510">
    <property type="entry name" value="TROPONIN C-AKIN-1 PROTEIN"/>
    <property type="match status" value="1"/>
</dbReference>
<comment type="caution">
    <text evidence="5">The sequence shown here is derived from an EMBL/GenBank/DDBJ whole genome shotgun (WGS) entry which is preliminary data.</text>
</comment>
<keyword evidence="6" id="KW-1185">Reference proteome</keyword>
<dbReference type="GO" id="GO:0061929">
    <property type="term" value="F:gamma-glutamylaminecyclotransferase activity"/>
    <property type="evidence" value="ECO:0007669"/>
    <property type="project" value="InterPro"/>
</dbReference>
<reference evidence="6" key="1">
    <citation type="journal article" date="2015" name="Nat. Genet.">
        <title>The genome and transcriptome of the zoonotic hookworm Ancylostoma ceylanicum identify infection-specific gene families.</title>
        <authorList>
            <person name="Schwarz E.M."/>
            <person name="Hu Y."/>
            <person name="Antoshechkin I."/>
            <person name="Miller M.M."/>
            <person name="Sternberg P.W."/>
            <person name="Aroian R.V."/>
        </authorList>
    </citation>
    <scope>NUCLEOTIDE SEQUENCE</scope>
    <source>
        <strain evidence="6">HY135</strain>
    </source>
</reference>
<evidence type="ECO:0000313" key="6">
    <source>
        <dbReference type="Proteomes" id="UP000024635"/>
    </source>
</evidence>
<proteinExistence type="inferred from homology"/>
<comment type="similarity">
    <text evidence="1 3">Belongs to the gamma-glutamylcyclotransferase family.</text>
</comment>
<evidence type="ECO:0000259" key="4">
    <source>
        <dbReference type="Pfam" id="PF06094"/>
    </source>
</evidence>
<dbReference type="Proteomes" id="UP000024635">
    <property type="component" value="Unassembled WGS sequence"/>
</dbReference>
<gene>
    <name evidence="5" type="primary">Acey_s0017.g3437</name>
    <name evidence="5" type="synonym">Acey-F42A10.9</name>
    <name evidence="5" type="ORF">Y032_0017g3437</name>
</gene>
<dbReference type="InterPro" id="IPR013024">
    <property type="entry name" value="GGCT-like"/>
</dbReference>
<dbReference type="GO" id="GO:0005829">
    <property type="term" value="C:cytosol"/>
    <property type="evidence" value="ECO:0007669"/>
    <property type="project" value="TreeGrafter"/>
</dbReference>